<gene>
    <name evidence="2" type="ORF">HMPREF1536_02191</name>
</gene>
<dbReference type="InterPro" id="IPR046070">
    <property type="entry name" value="DUF6029"/>
</dbReference>
<name>A0A0F5JGA4_9BACT</name>
<sequence length="545" mass="62287">MKKIYLIMTALFIYAAQAQEALPVSDSLQTQSAGKNPSKIRLTGSIQSDILFPEEDNAIGTGSYKDKVLTNTYVDLALSVADYLTVGGRFEYLDHPLPGFEKDFAGWGVPYFYATGRYRNAELTVGDFYEQFGNGLTLRTYEERSLGIDNSIRGGRLILHPLKGLRLKALGGKQRRYWDHNDSFLWGGDAELNLDQWLRKLEEQDARLLLGLSYTGKHEKEEDIYIASDKKLNLPLNIAAFDARLQFQKNGYNLMADYAWKINDPSFDNQYSYDRGSALLLSGSYSRKGMSFLLQVKRSENMAFRSLRSMTGISSFINYLPAFTMQQTYVLPALYPYATQPLGEWAFQGEASYNFRRHTALGGKYGTLIKLHASHIRALHKVSGLDNLYYQDINIMFEKKLSRSWKLNAMYMNQRYNQRVVEGHATNGDVIKSNIYVLEGKYQANRKLTFRGELQYLNTRQDEGDWLFALLEVSVLPSLMFTVSDMYNSGETYLHYYMVSATYSHKSHRVQLGYGRTRAGYNCAGGVCRYVPASRGFQLSYNFNF</sequence>
<dbReference type="PATRIC" id="fig|1203610.3.peg.2248"/>
<dbReference type="EMBL" id="AQHW01000014">
    <property type="protein sequence ID" value="KKB56555.1"/>
    <property type="molecule type" value="Genomic_DNA"/>
</dbReference>
<dbReference type="Pfam" id="PF19494">
    <property type="entry name" value="DUF6029"/>
    <property type="match status" value="1"/>
</dbReference>
<proteinExistence type="predicted"/>
<keyword evidence="1" id="KW-0732">Signal</keyword>
<feature type="signal peptide" evidence="1">
    <location>
        <begin position="1"/>
        <end position="18"/>
    </location>
</feature>
<evidence type="ECO:0000313" key="3">
    <source>
        <dbReference type="Proteomes" id="UP000033035"/>
    </source>
</evidence>
<protein>
    <recommendedName>
        <fullName evidence="4">TonB-dependent receptor-like beta-barrel domain-containing protein</fullName>
    </recommendedName>
</protein>
<reference evidence="2 3" key="1">
    <citation type="submission" date="2013-04" db="EMBL/GenBank/DDBJ databases">
        <title>The Genome Sequence of Parabacteroides gordonii DSM 23371.</title>
        <authorList>
            <consortium name="The Broad Institute Genomics Platform"/>
            <person name="Earl A."/>
            <person name="Ward D."/>
            <person name="Feldgarden M."/>
            <person name="Gevers D."/>
            <person name="Martens E."/>
            <person name="Sakamoto M."/>
            <person name="Benno Y."/>
            <person name="Suzuki N."/>
            <person name="Matsunaga N."/>
            <person name="Koshihara K."/>
            <person name="Seki M."/>
            <person name="Komiya H."/>
            <person name="Walker B."/>
            <person name="Young S."/>
            <person name="Zeng Q."/>
            <person name="Gargeya S."/>
            <person name="Fitzgerald M."/>
            <person name="Haas B."/>
            <person name="Abouelleil A."/>
            <person name="Allen A.W."/>
            <person name="Alvarado L."/>
            <person name="Arachchi H.M."/>
            <person name="Berlin A.M."/>
            <person name="Chapman S.B."/>
            <person name="Gainer-Dewar J."/>
            <person name="Goldberg J."/>
            <person name="Griggs A."/>
            <person name="Gujja S."/>
            <person name="Hansen M."/>
            <person name="Howarth C."/>
            <person name="Imamovic A."/>
            <person name="Ireland A."/>
            <person name="Larimer J."/>
            <person name="McCowan C."/>
            <person name="Murphy C."/>
            <person name="Pearson M."/>
            <person name="Poon T.W."/>
            <person name="Priest M."/>
            <person name="Roberts A."/>
            <person name="Saif S."/>
            <person name="Shea T."/>
            <person name="Sisk P."/>
            <person name="Sykes S."/>
            <person name="Wortman J."/>
            <person name="Nusbaum C."/>
            <person name="Birren B."/>
        </authorList>
    </citation>
    <scope>NUCLEOTIDE SEQUENCE [LARGE SCALE GENOMIC DNA]</scope>
    <source>
        <strain evidence="2 3">MS-1</strain>
    </source>
</reference>
<keyword evidence="3" id="KW-1185">Reference proteome</keyword>
<dbReference type="HOGENOM" id="CLU_491626_0_0_10"/>
<dbReference type="AlphaFoldDB" id="A0A0F5JGA4"/>
<dbReference type="Proteomes" id="UP000033035">
    <property type="component" value="Unassembled WGS sequence"/>
</dbReference>
<dbReference type="STRING" id="1203610.HMPREF1536_02191"/>
<accession>A0A0F5JGA4</accession>
<evidence type="ECO:0000313" key="2">
    <source>
        <dbReference type="EMBL" id="KKB56555.1"/>
    </source>
</evidence>
<dbReference type="RefSeq" id="WP_087880962.1">
    <property type="nucleotide sequence ID" value="NZ_AUAE01000040.1"/>
</dbReference>
<evidence type="ECO:0008006" key="4">
    <source>
        <dbReference type="Google" id="ProtNLM"/>
    </source>
</evidence>
<evidence type="ECO:0000256" key="1">
    <source>
        <dbReference type="SAM" id="SignalP"/>
    </source>
</evidence>
<feature type="chain" id="PRO_5002489902" description="TonB-dependent receptor-like beta-barrel domain-containing protein" evidence="1">
    <location>
        <begin position="19"/>
        <end position="545"/>
    </location>
</feature>
<comment type="caution">
    <text evidence="2">The sequence shown here is derived from an EMBL/GenBank/DDBJ whole genome shotgun (WGS) entry which is preliminary data.</text>
</comment>
<organism evidence="2 3">
    <name type="scientific">Parabacteroides gordonii MS-1 = DSM 23371</name>
    <dbReference type="NCBI Taxonomy" id="1203610"/>
    <lineage>
        <taxon>Bacteria</taxon>
        <taxon>Pseudomonadati</taxon>
        <taxon>Bacteroidota</taxon>
        <taxon>Bacteroidia</taxon>
        <taxon>Bacteroidales</taxon>
        <taxon>Tannerellaceae</taxon>
        <taxon>Parabacteroides</taxon>
    </lineage>
</organism>